<evidence type="ECO:0000259" key="2">
    <source>
        <dbReference type="PROSITE" id="PS51411"/>
    </source>
</evidence>
<evidence type="ECO:0000313" key="3">
    <source>
        <dbReference type="EMBL" id="EGW35120.1"/>
    </source>
</evidence>
<dbReference type="PROSITE" id="PS51411">
    <property type="entry name" value="PSP1_C"/>
    <property type="match status" value="1"/>
</dbReference>
<dbReference type="EMBL" id="GL996499">
    <property type="protein sequence ID" value="EGW35120.1"/>
    <property type="molecule type" value="Genomic_DNA"/>
</dbReference>
<sequence>MQMNYPDFLNAESNRKSIGSNTSKDTSKGSPPSTISSTTTVSSNGTTNSSKSNEDPIRFNNMLFNGLSTLDETQAVDILSPPHARNYYNCFDNINPPKRDTFNLPRELQGGVNNISSRRPSYAAESFTRNTNFPAFGAPNLSIQQSPGEFDSQHQPPQVPKTANSSKFFNSNKSFTPSFSNQLPMVNTFSNPNAQFQYDQFSDNFANMNINTNFNNFQSSRPTQQVQQQQEQQPSQQGQQQSQQQSPGTQKLSLSPGSNNFPIRLENGLILKDKYIIASSDRLKSLFLKTMKYFQDPAITAEILTKLNALLMNPVIIKLVTFIKNLNNLTFNHKILCLVINKNGKFDLLSYPNNSNILLQKNDLVISDGDRGKDLVMIVEPLVNLDFAILFNFLKKVEHLKSLTIQDNAGKVGNRGQVSKSNGGTHSTLLNASSIITSHSNEDNEFIITLPTKQVLRFATPAEVHKISGKFLEEKKAFITCYNKIKELNLESNLTLINVEYQSDLKKLIFYYFAGFKRIDFRGLIKELFKIYKTRIWLCAVLPFDKPETYITMKKNQKVPEKNSEEDIIPREYDLSNEQILNFSINEFDNLASPNYFHSINLLNLIEHLNNELEGYFYGFNSDKKTTQPTTTPNQKQQLKQQQQQQSQQQGVSNEPYCVEPDRSRVLPYFDPFGDAK</sequence>
<evidence type="ECO:0000256" key="1">
    <source>
        <dbReference type="SAM" id="MobiDB-lite"/>
    </source>
</evidence>
<organism evidence="4">
    <name type="scientific">Spathaspora passalidarum (strain NRRL Y-27907 / 11-Y1)</name>
    <dbReference type="NCBI Taxonomy" id="619300"/>
    <lineage>
        <taxon>Eukaryota</taxon>
        <taxon>Fungi</taxon>
        <taxon>Dikarya</taxon>
        <taxon>Ascomycota</taxon>
        <taxon>Saccharomycotina</taxon>
        <taxon>Pichiomycetes</taxon>
        <taxon>Debaryomycetaceae</taxon>
        <taxon>Spathaspora</taxon>
    </lineage>
</organism>
<gene>
    <name evidence="3" type="ORF">SPAPADRAFT_146024</name>
</gene>
<dbReference type="InterPro" id="IPR007557">
    <property type="entry name" value="PSP1_C"/>
</dbReference>
<feature type="compositionally biased region" description="Low complexity" evidence="1">
    <location>
        <begin position="28"/>
        <end position="51"/>
    </location>
</feature>
<feature type="domain" description="PSP1 C-terminal" evidence="2">
    <location>
        <begin position="453"/>
        <end position="541"/>
    </location>
</feature>
<dbReference type="InterPro" id="IPR047767">
    <property type="entry name" value="PSP1-like"/>
</dbReference>
<dbReference type="GO" id="GO:0005737">
    <property type="term" value="C:cytoplasm"/>
    <property type="evidence" value="ECO:0007669"/>
    <property type="project" value="TreeGrafter"/>
</dbReference>
<dbReference type="AlphaFoldDB" id="G3AFY1"/>
<reference evidence="3 4" key="1">
    <citation type="journal article" date="2011" name="Proc. Natl. Acad. Sci. U.S.A.">
        <title>Comparative genomics of xylose-fermenting fungi for enhanced biofuel production.</title>
        <authorList>
            <person name="Wohlbach D.J."/>
            <person name="Kuo A."/>
            <person name="Sato T.K."/>
            <person name="Potts K.M."/>
            <person name="Salamov A.A."/>
            <person name="LaButti K.M."/>
            <person name="Sun H."/>
            <person name="Clum A."/>
            <person name="Pangilinan J.L."/>
            <person name="Lindquist E.A."/>
            <person name="Lucas S."/>
            <person name="Lapidus A."/>
            <person name="Jin M."/>
            <person name="Gunawan C."/>
            <person name="Balan V."/>
            <person name="Dale B.E."/>
            <person name="Jeffries T.W."/>
            <person name="Zinkel R."/>
            <person name="Barry K.W."/>
            <person name="Grigoriev I.V."/>
            <person name="Gasch A.P."/>
        </authorList>
    </citation>
    <scope>NUCLEOTIDE SEQUENCE [LARGE SCALE GENOMIC DNA]</scope>
    <source>
        <strain evidence="4">NRRL Y-27907 / 11-Y1</strain>
    </source>
</reference>
<dbReference type="KEGG" id="spaa:SPAPADRAFT_146024"/>
<dbReference type="HOGENOM" id="CLU_412173_0_0_1"/>
<feature type="region of interest" description="Disordered" evidence="1">
    <location>
        <begin position="624"/>
        <end position="677"/>
    </location>
</feature>
<evidence type="ECO:0000313" key="4">
    <source>
        <dbReference type="Proteomes" id="UP000000709"/>
    </source>
</evidence>
<dbReference type="OMA" id="AFITCYN"/>
<keyword evidence="4" id="KW-1185">Reference proteome</keyword>
<dbReference type="PANTHER" id="PTHR43830:SF3">
    <property type="entry name" value="PROTEIN PSP1"/>
    <property type="match status" value="1"/>
</dbReference>
<feature type="compositionally biased region" description="Low complexity" evidence="1">
    <location>
        <begin position="209"/>
        <end position="250"/>
    </location>
</feature>
<accession>G3AFY1</accession>
<dbReference type="Proteomes" id="UP000000709">
    <property type="component" value="Unassembled WGS sequence"/>
</dbReference>
<dbReference type="STRING" id="619300.G3AFY1"/>
<proteinExistence type="predicted"/>
<feature type="compositionally biased region" description="Low complexity" evidence="1">
    <location>
        <begin position="627"/>
        <end position="650"/>
    </location>
</feature>
<dbReference type="eggNOG" id="KOG4679">
    <property type="taxonomic scope" value="Eukaryota"/>
</dbReference>
<protein>
    <recommendedName>
        <fullName evidence="2">PSP1 C-terminal domain-containing protein</fullName>
    </recommendedName>
</protein>
<feature type="region of interest" description="Disordered" evidence="1">
    <location>
        <begin position="209"/>
        <end position="258"/>
    </location>
</feature>
<name>G3AFY1_SPAPN</name>
<dbReference type="OrthoDB" id="243127at2759"/>
<feature type="region of interest" description="Disordered" evidence="1">
    <location>
        <begin position="1"/>
        <end position="57"/>
    </location>
</feature>
<feature type="region of interest" description="Disordered" evidence="1">
    <location>
        <begin position="138"/>
        <end position="170"/>
    </location>
</feature>
<dbReference type="GeneID" id="18870703"/>
<dbReference type="InParanoid" id="G3AFY1"/>
<dbReference type="Pfam" id="PF04468">
    <property type="entry name" value="PSP1"/>
    <property type="match status" value="1"/>
</dbReference>
<dbReference type="PANTHER" id="PTHR43830">
    <property type="entry name" value="PROTEIN PSP1"/>
    <property type="match status" value="1"/>
</dbReference>
<dbReference type="RefSeq" id="XP_007372532.1">
    <property type="nucleotide sequence ID" value="XM_007372470.1"/>
</dbReference>